<organism evidence="1 2">
    <name type="scientific">Rhodopirellula maiorica SM1</name>
    <dbReference type="NCBI Taxonomy" id="1265738"/>
    <lineage>
        <taxon>Bacteria</taxon>
        <taxon>Pseudomonadati</taxon>
        <taxon>Planctomycetota</taxon>
        <taxon>Planctomycetia</taxon>
        <taxon>Pirellulales</taxon>
        <taxon>Pirellulaceae</taxon>
        <taxon>Novipirellula</taxon>
    </lineage>
</organism>
<dbReference type="Proteomes" id="UP000011991">
    <property type="component" value="Unassembled WGS sequence"/>
</dbReference>
<evidence type="ECO:0000313" key="2">
    <source>
        <dbReference type="Proteomes" id="UP000011991"/>
    </source>
</evidence>
<dbReference type="Gene3D" id="3.30.160.100">
    <property type="entry name" value="Ribosome hibernation promotion factor-like"/>
    <property type="match status" value="1"/>
</dbReference>
<dbReference type="EMBL" id="ANOG01000512">
    <property type="protein sequence ID" value="EMI19515.1"/>
    <property type="molecule type" value="Genomic_DNA"/>
</dbReference>
<comment type="caution">
    <text evidence="1">The sequence shown here is derived from an EMBL/GenBank/DDBJ whole genome shotgun (WGS) entry which is preliminary data.</text>
</comment>
<dbReference type="SUPFAM" id="SSF69754">
    <property type="entry name" value="Ribosome binding protein Y (YfiA homologue)"/>
    <property type="match status" value="1"/>
</dbReference>
<protein>
    <submittedName>
        <fullName evidence="1">Ribosomal subunit interface protein</fullName>
    </submittedName>
</protein>
<reference evidence="1 2" key="1">
    <citation type="journal article" date="2013" name="Mar. Genomics">
        <title>Expression of sulfatases in Rhodopirellula baltica and the diversity of sulfatases in the genus Rhodopirellula.</title>
        <authorList>
            <person name="Wegner C.E."/>
            <person name="Richter-Heitmann T."/>
            <person name="Klindworth A."/>
            <person name="Klockow C."/>
            <person name="Richter M."/>
            <person name="Achstetter T."/>
            <person name="Glockner F.O."/>
            <person name="Harder J."/>
        </authorList>
    </citation>
    <scope>NUCLEOTIDE SEQUENCE [LARGE SCALE GENOMIC DNA]</scope>
    <source>
        <strain evidence="1 2">SM1</strain>
    </source>
</reference>
<dbReference type="Pfam" id="PF02482">
    <property type="entry name" value="Ribosomal_S30AE"/>
    <property type="match status" value="1"/>
</dbReference>
<sequence length="156" mass="17813">MRVHRFVRRSFLCFHVQGTRQMKLVISSNRVAVGNKLRNYIESRLQQSFQRLDRWVQKVSVCLDDINGPRGGVCKQCRLVVTLNGAETVVVTETGASVGASVSKAIRRAGYAMTKRVKSRQDRRVKKISHRYIPEMALAEAPELSEEDDPQWRNTP</sequence>
<name>M5RJN5_9BACT</name>
<proteinExistence type="predicted"/>
<dbReference type="AlphaFoldDB" id="M5RJN5"/>
<accession>M5RJN5</accession>
<dbReference type="InterPro" id="IPR036567">
    <property type="entry name" value="RHF-like"/>
</dbReference>
<dbReference type="InterPro" id="IPR003489">
    <property type="entry name" value="RHF/RaiA"/>
</dbReference>
<evidence type="ECO:0000313" key="1">
    <source>
        <dbReference type="EMBL" id="EMI19515.1"/>
    </source>
</evidence>
<dbReference type="PATRIC" id="fig|1265738.3.peg.3552"/>
<keyword evidence="2" id="KW-1185">Reference proteome</keyword>
<gene>
    <name evidence="1" type="ORF">RMSM_03546</name>
</gene>